<dbReference type="GO" id="GO:0030313">
    <property type="term" value="C:cell envelope"/>
    <property type="evidence" value="ECO:0007669"/>
    <property type="project" value="UniProtKB-SubCell"/>
</dbReference>
<keyword evidence="7" id="KW-1185">Reference proteome</keyword>
<proteinExistence type="predicted"/>
<keyword evidence="4" id="KW-0732">Signal</keyword>
<feature type="signal peptide" evidence="4">
    <location>
        <begin position="1"/>
        <end position="23"/>
    </location>
</feature>
<dbReference type="PANTHER" id="PTHR42852">
    <property type="entry name" value="THIOL:DISULFIDE INTERCHANGE PROTEIN DSBE"/>
    <property type="match status" value="1"/>
</dbReference>
<organism evidence="6 7">
    <name type="scientific">Dyella soli</name>
    <dbReference type="NCBI Taxonomy" id="522319"/>
    <lineage>
        <taxon>Bacteria</taxon>
        <taxon>Pseudomonadati</taxon>
        <taxon>Pseudomonadota</taxon>
        <taxon>Gammaproteobacteria</taxon>
        <taxon>Lysobacterales</taxon>
        <taxon>Rhodanobacteraceae</taxon>
        <taxon>Dyella</taxon>
    </lineage>
</organism>
<name>A0A4R0YQ27_9GAMM</name>
<comment type="subcellular location">
    <subcellularLocation>
        <location evidence="1">Cell envelope</location>
    </subcellularLocation>
</comment>
<evidence type="ECO:0000256" key="1">
    <source>
        <dbReference type="ARBA" id="ARBA00004196"/>
    </source>
</evidence>
<evidence type="ECO:0000313" key="7">
    <source>
        <dbReference type="Proteomes" id="UP000291822"/>
    </source>
</evidence>
<evidence type="ECO:0000256" key="2">
    <source>
        <dbReference type="ARBA" id="ARBA00022748"/>
    </source>
</evidence>
<feature type="chain" id="PRO_5020667818" evidence="4">
    <location>
        <begin position="24"/>
        <end position="177"/>
    </location>
</feature>
<accession>A0A4R0YQ27</accession>
<dbReference type="Proteomes" id="UP000291822">
    <property type="component" value="Unassembled WGS sequence"/>
</dbReference>
<keyword evidence="2" id="KW-0201">Cytochrome c-type biogenesis</keyword>
<dbReference type="InterPro" id="IPR013766">
    <property type="entry name" value="Thioredoxin_domain"/>
</dbReference>
<feature type="domain" description="Thioredoxin" evidence="5">
    <location>
        <begin position="25"/>
        <end position="166"/>
    </location>
</feature>
<evidence type="ECO:0000256" key="4">
    <source>
        <dbReference type="SAM" id="SignalP"/>
    </source>
</evidence>
<evidence type="ECO:0000313" key="6">
    <source>
        <dbReference type="EMBL" id="TCI07903.1"/>
    </source>
</evidence>
<dbReference type="RefSeq" id="WP_131152155.1">
    <property type="nucleotide sequence ID" value="NZ_SJTG01000004.1"/>
</dbReference>
<dbReference type="GO" id="GO:0015036">
    <property type="term" value="F:disulfide oxidoreductase activity"/>
    <property type="evidence" value="ECO:0007669"/>
    <property type="project" value="UniProtKB-ARBA"/>
</dbReference>
<comment type="caution">
    <text evidence="6">The sequence shown here is derived from an EMBL/GenBank/DDBJ whole genome shotgun (WGS) entry which is preliminary data.</text>
</comment>
<evidence type="ECO:0000259" key="5">
    <source>
        <dbReference type="PROSITE" id="PS51352"/>
    </source>
</evidence>
<dbReference type="PROSITE" id="PS00194">
    <property type="entry name" value="THIOREDOXIN_1"/>
    <property type="match status" value="1"/>
</dbReference>
<evidence type="ECO:0000256" key="3">
    <source>
        <dbReference type="ARBA" id="ARBA00023284"/>
    </source>
</evidence>
<reference evidence="6 7" key="1">
    <citation type="submission" date="2019-02" db="EMBL/GenBank/DDBJ databases">
        <title>Dyella amyloliquefaciens sp. nov., isolated from forest soil.</title>
        <authorList>
            <person name="Gao Z.-H."/>
            <person name="Qiu L.-H."/>
        </authorList>
    </citation>
    <scope>NUCLEOTIDE SEQUENCE [LARGE SCALE GENOMIC DNA]</scope>
    <source>
        <strain evidence="6 7">KACC 12747</strain>
    </source>
</reference>
<dbReference type="PANTHER" id="PTHR42852:SF18">
    <property type="entry name" value="CHROMOSOME UNDETERMINED SCAFFOLD_47, WHOLE GENOME SHOTGUN SEQUENCE"/>
    <property type="match status" value="1"/>
</dbReference>
<dbReference type="SUPFAM" id="SSF52833">
    <property type="entry name" value="Thioredoxin-like"/>
    <property type="match status" value="1"/>
</dbReference>
<gene>
    <name evidence="6" type="ORF">EZM97_24850</name>
</gene>
<dbReference type="AlphaFoldDB" id="A0A4R0YQ27"/>
<dbReference type="CDD" id="cd02966">
    <property type="entry name" value="TlpA_like_family"/>
    <property type="match status" value="1"/>
</dbReference>
<dbReference type="InterPro" id="IPR036249">
    <property type="entry name" value="Thioredoxin-like_sf"/>
</dbReference>
<sequence>MSARFKRLLMAVSLFLFVTVAHAQVSAGDTPPDYLGKTRHGDDINISAMHGKVVVVAFWASWCTYCQKEFPVLANIQKLVSPEKLQVVAVNQDDRETFIKLVRALTKATPDLIYTYDPGEVGKTYGTTSIPRTMLVDRDGKVAYVHVGYGESTLESLADELNELLAKPATQAAAPSS</sequence>
<dbReference type="GO" id="GO:0017004">
    <property type="term" value="P:cytochrome complex assembly"/>
    <property type="evidence" value="ECO:0007669"/>
    <property type="project" value="UniProtKB-KW"/>
</dbReference>
<dbReference type="InterPro" id="IPR013740">
    <property type="entry name" value="Redoxin"/>
</dbReference>
<dbReference type="Gene3D" id="3.40.30.10">
    <property type="entry name" value="Glutaredoxin"/>
    <property type="match status" value="1"/>
</dbReference>
<dbReference type="InterPro" id="IPR050553">
    <property type="entry name" value="Thioredoxin_ResA/DsbE_sf"/>
</dbReference>
<dbReference type="EMBL" id="SJTG01000004">
    <property type="protein sequence ID" value="TCI07903.1"/>
    <property type="molecule type" value="Genomic_DNA"/>
</dbReference>
<protein>
    <submittedName>
        <fullName evidence="6">TlpA family protein disulfide reductase</fullName>
    </submittedName>
</protein>
<dbReference type="PROSITE" id="PS51352">
    <property type="entry name" value="THIOREDOXIN_2"/>
    <property type="match status" value="1"/>
</dbReference>
<dbReference type="Pfam" id="PF08534">
    <property type="entry name" value="Redoxin"/>
    <property type="match status" value="1"/>
</dbReference>
<dbReference type="InterPro" id="IPR017937">
    <property type="entry name" value="Thioredoxin_CS"/>
</dbReference>
<keyword evidence="3" id="KW-0676">Redox-active center</keyword>